<dbReference type="PROSITE" id="PS50850">
    <property type="entry name" value="MFS"/>
    <property type="match status" value="1"/>
</dbReference>
<evidence type="ECO:0000256" key="6">
    <source>
        <dbReference type="SAM" id="Phobius"/>
    </source>
</evidence>
<feature type="compositionally biased region" description="Polar residues" evidence="5">
    <location>
        <begin position="13"/>
        <end position="22"/>
    </location>
</feature>
<gene>
    <name evidence="8" type="ORF">B0I36DRAFT_312738</name>
</gene>
<feature type="domain" description="Major facilitator superfamily (MFS) profile" evidence="7">
    <location>
        <begin position="77"/>
        <end position="585"/>
    </location>
</feature>
<evidence type="ECO:0000256" key="4">
    <source>
        <dbReference type="ARBA" id="ARBA00023136"/>
    </source>
</evidence>
<dbReference type="SUPFAM" id="SSF103473">
    <property type="entry name" value="MFS general substrate transporter"/>
    <property type="match status" value="1"/>
</dbReference>
<dbReference type="Proteomes" id="UP000756346">
    <property type="component" value="Unassembled WGS sequence"/>
</dbReference>
<evidence type="ECO:0000313" key="9">
    <source>
        <dbReference type="Proteomes" id="UP000756346"/>
    </source>
</evidence>
<feature type="transmembrane region" description="Helical" evidence="6">
    <location>
        <begin position="146"/>
        <end position="163"/>
    </location>
</feature>
<evidence type="ECO:0000256" key="3">
    <source>
        <dbReference type="ARBA" id="ARBA00022989"/>
    </source>
</evidence>
<dbReference type="InterPro" id="IPR020846">
    <property type="entry name" value="MFS_dom"/>
</dbReference>
<feature type="transmembrane region" description="Helical" evidence="6">
    <location>
        <begin position="394"/>
        <end position="416"/>
    </location>
</feature>
<dbReference type="GO" id="GO:0022857">
    <property type="term" value="F:transmembrane transporter activity"/>
    <property type="evidence" value="ECO:0007669"/>
    <property type="project" value="InterPro"/>
</dbReference>
<protein>
    <submittedName>
        <fullName evidence="8">Major facilitator superfamily domain-containing protein</fullName>
    </submittedName>
</protein>
<feature type="transmembrane region" description="Helical" evidence="6">
    <location>
        <begin position="290"/>
        <end position="309"/>
    </location>
</feature>
<keyword evidence="4 6" id="KW-0472">Membrane</keyword>
<dbReference type="InterPro" id="IPR036259">
    <property type="entry name" value="MFS_trans_sf"/>
</dbReference>
<comment type="caution">
    <text evidence="8">The sequence shown here is derived from an EMBL/GenBank/DDBJ whole genome shotgun (WGS) entry which is preliminary data.</text>
</comment>
<evidence type="ECO:0000256" key="2">
    <source>
        <dbReference type="ARBA" id="ARBA00022692"/>
    </source>
</evidence>
<organism evidence="8 9">
    <name type="scientific">Microdochium trichocladiopsis</name>
    <dbReference type="NCBI Taxonomy" id="1682393"/>
    <lineage>
        <taxon>Eukaryota</taxon>
        <taxon>Fungi</taxon>
        <taxon>Dikarya</taxon>
        <taxon>Ascomycota</taxon>
        <taxon>Pezizomycotina</taxon>
        <taxon>Sordariomycetes</taxon>
        <taxon>Xylariomycetidae</taxon>
        <taxon>Xylariales</taxon>
        <taxon>Microdochiaceae</taxon>
        <taxon>Microdochium</taxon>
    </lineage>
</organism>
<dbReference type="PANTHER" id="PTHR23501:SF55">
    <property type="entry name" value="SIDEROPHORE IRON TRANSPORTER, PUTATIVE (AFU_ORTHOLOGUE AFUA_3G03440)-RELATED"/>
    <property type="match status" value="1"/>
</dbReference>
<feature type="transmembrane region" description="Helical" evidence="6">
    <location>
        <begin position="349"/>
        <end position="374"/>
    </location>
</feature>
<dbReference type="InterPro" id="IPR011701">
    <property type="entry name" value="MFS"/>
</dbReference>
<feature type="transmembrane region" description="Helical" evidence="6">
    <location>
        <begin position="559"/>
        <end position="581"/>
    </location>
</feature>
<comment type="subcellular location">
    <subcellularLocation>
        <location evidence="1">Membrane</location>
        <topology evidence="1">Multi-pass membrane protein</topology>
    </subcellularLocation>
</comment>
<dbReference type="AlphaFoldDB" id="A0A9P9BXA2"/>
<feature type="transmembrane region" description="Helical" evidence="6">
    <location>
        <begin position="205"/>
        <end position="227"/>
    </location>
</feature>
<feature type="transmembrane region" description="Helical" evidence="6">
    <location>
        <begin position="233"/>
        <end position="254"/>
    </location>
</feature>
<dbReference type="GeneID" id="70182083"/>
<evidence type="ECO:0000256" key="5">
    <source>
        <dbReference type="SAM" id="MobiDB-lite"/>
    </source>
</evidence>
<evidence type="ECO:0000259" key="7">
    <source>
        <dbReference type="PROSITE" id="PS50850"/>
    </source>
</evidence>
<dbReference type="Pfam" id="PF07690">
    <property type="entry name" value="MFS_1"/>
    <property type="match status" value="1"/>
</dbReference>
<keyword evidence="2 6" id="KW-0812">Transmembrane</keyword>
<feature type="transmembrane region" description="Helical" evidence="6">
    <location>
        <begin position="321"/>
        <end position="337"/>
    </location>
</feature>
<dbReference type="GO" id="GO:0005886">
    <property type="term" value="C:plasma membrane"/>
    <property type="evidence" value="ECO:0007669"/>
    <property type="project" value="TreeGrafter"/>
</dbReference>
<evidence type="ECO:0000313" key="8">
    <source>
        <dbReference type="EMBL" id="KAH7041385.1"/>
    </source>
</evidence>
<accession>A0A9P9BXA2</accession>
<dbReference type="RefSeq" id="XP_046019440.1">
    <property type="nucleotide sequence ID" value="XM_046152537.1"/>
</dbReference>
<feature type="transmembrane region" description="Helical" evidence="6">
    <location>
        <begin position="448"/>
        <end position="474"/>
    </location>
</feature>
<feature type="transmembrane region" description="Helical" evidence="6">
    <location>
        <begin position="76"/>
        <end position="94"/>
    </location>
</feature>
<proteinExistence type="predicted"/>
<sequence>MAPNNYAPGEPLLSNNATTSSTGITQCLPPSYGSMSSPIDKNDCHIDIRPSQEELDVDVQDGVQQADAVNLVWSKGALAVAYCFIFMCSFANTLQWQIMSNLMPYVVSEFSSHSLIPTIGIVASVMSGVLKLPVARMIDSWGRPQGLAAMILLATTGLVLMAFSSNVKTYAASEVVYQIGISGFSYVLDIIVADTSSLKNRSIAFAFNSSPALLTTFIGPVLAKLFYTYSTWRWAFVSSAVLFVIMSLPILAILMGNVRKARDRGLLAVAPKSEPWTAKRLSKVLKHNDAIGVVLITVGLTLILVPFSLTGSTSSEDLRTNAFLVFIGFNFMIIFTIHERYASRPILEFSLLFSRNVAGACLLSITIFIAYFSWDGYYTSYLQVVHDLSITEAGYIGHIYGLGSCIWAGVVGYLIRRSDRFKWIAWAALPVHILGGVAMILVRRPDTHLSWLIGVQILITIGGSSLIICCQMAVMSAASHGQLASALALFSLSSYIGSAMGSSLSGAIWNSTLPGALADLLPDLSPVERASIASDLAKQLSYPMGHPIRAAVIAAYDMAQVRMCITGALVSLLEVLAVAIWRDVSVSGSSQVMGTVL</sequence>
<feature type="region of interest" description="Disordered" evidence="5">
    <location>
        <begin position="1"/>
        <end position="22"/>
    </location>
</feature>
<feature type="transmembrane region" description="Helical" evidence="6">
    <location>
        <begin position="114"/>
        <end position="134"/>
    </location>
</feature>
<feature type="transmembrane region" description="Helical" evidence="6">
    <location>
        <begin position="175"/>
        <end position="193"/>
    </location>
</feature>
<dbReference type="OrthoDB" id="4078873at2759"/>
<dbReference type="PANTHER" id="PTHR23501">
    <property type="entry name" value="MAJOR FACILITATOR SUPERFAMILY"/>
    <property type="match status" value="1"/>
</dbReference>
<keyword evidence="9" id="KW-1185">Reference proteome</keyword>
<keyword evidence="3 6" id="KW-1133">Transmembrane helix</keyword>
<feature type="transmembrane region" description="Helical" evidence="6">
    <location>
        <begin position="486"/>
        <end position="509"/>
    </location>
</feature>
<feature type="transmembrane region" description="Helical" evidence="6">
    <location>
        <begin position="423"/>
        <end position="442"/>
    </location>
</feature>
<dbReference type="Gene3D" id="1.20.1250.20">
    <property type="entry name" value="MFS general substrate transporter like domains"/>
    <property type="match status" value="2"/>
</dbReference>
<name>A0A9P9BXA2_9PEZI</name>
<dbReference type="EMBL" id="JAGTJQ010000001">
    <property type="protein sequence ID" value="KAH7041385.1"/>
    <property type="molecule type" value="Genomic_DNA"/>
</dbReference>
<reference evidence="8" key="1">
    <citation type="journal article" date="2021" name="Nat. Commun.">
        <title>Genetic determinants of endophytism in the Arabidopsis root mycobiome.</title>
        <authorList>
            <person name="Mesny F."/>
            <person name="Miyauchi S."/>
            <person name="Thiergart T."/>
            <person name="Pickel B."/>
            <person name="Atanasova L."/>
            <person name="Karlsson M."/>
            <person name="Huettel B."/>
            <person name="Barry K.W."/>
            <person name="Haridas S."/>
            <person name="Chen C."/>
            <person name="Bauer D."/>
            <person name="Andreopoulos W."/>
            <person name="Pangilinan J."/>
            <person name="LaButti K."/>
            <person name="Riley R."/>
            <person name="Lipzen A."/>
            <person name="Clum A."/>
            <person name="Drula E."/>
            <person name="Henrissat B."/>
            <person name="Kohler A."/>
            <person name="Grigoriev I.V."/>
            <person name="Martin F.M."/>
            <person name="Hacquard S."/>
        </authorList>
    </citation>
    <scope>NUCLEOTIDE SEQUENCE</scope>
    <source>
        <strain evidence="8">MPI-CAGE-CH-0230</strain>
    </source>
</reference>
<evidence type="ECO:0000256" key="1">
    <source>
        <dbReference type="ARBA" id="ARBA00004141"/>
    </source>
</evidence>